<evidence type="ECO:0000313" key="2">
    <source>
        <dbReference type="Proteomes" id="UP001152607"/>
    </source>
</evidence>
<dbReference type="Proteomes" id="UP001152607">
    <property type="component" value="Unassembled WGS sequence"/>
</dbReference>
<accession>A0A9W4U6Z0</accession>
<name>A0A9W4U6Z0_9PLEO</name>
<keyword evidence="2" id="KW-1185">Reference proteome</keyword>
<gene>
    <name evidence="1" type="ORF">PDIGIT_LOCUS3000</name>
</gene>
<reference evidence="1" key="1">
    <citation type="submission" date="2023-01" db="EMBL/GenBank/DDBJ databases">
        <authorList>
            <person name="Van Ghelder C."/>
            <person name="Rancurel C."/>
        </authorList>
    </citation>
    <scope>NUCLEOTIDE SEQUENCE</scope>
    <source>
        <strain evidence="1">CNCM I-4278</strain>
    </source>
</reference>
<evidence type="ECO:0000313" key="1">
    <source>
        <dbReference type="EMBL" id="CAI6305346.1"/>
    </source>
</evidence>
<comment type="caution">
    <text evidence="1">The sequence shown here is derived from an EMBL/GenBank/DDBJ whole genome shotgun (WGS) entry which is preliminary data.</text>
</comment>
<organism evidence="1 2">
    <name type="scientific">Periconia digitata</name>
    <dbReference type="NCBI Taxonomy" id="1303443"/>
    <lineage>
        <taxon>Eukaryota</taxon>
        <taxon>Fungi</taxon>
        <taxon>Dikarya</taxon>
        <taxon>Ascomycota</taxon>
        <taxon>Pezizomycotina</taxon>
        <taxon>Dothideomycetes</taxon>
        <taxon>Pleosporomycetidae</taxon>
        <taxon>Pleosporales</taxon>
        <taxon>Massarineae</taxon>
        <taxon>Periconiaceae</taxon>
        <taxon>Periconia</taxon>
    </lineage>
</organism>
<proteinExistence type="predicted"/>
<dbReference type="AlphaFoldDB" id="A0A9W4U6Z0"/>
<dbReference type="EMBL" id="CAOQHR010000002">
    <property type="protein sequence ID" value="CAI6305346.1"/>
    <property type="molecule type" value="Genomic_DNA"/>
</dbReference>
<protein>
    <submittedName>
        <fullName evidence="1">Uncharacterized protein</fullName>
    </submittedName>
</protein>
<sequence>MAESTYSNMLSTLPNFLFLLPTQLCVYKRERGGEVHKEGIYAPFLQRNTVSCLSTYQCTYGF</sequence>